<dbReference type="AlphaFoldDB" id="A0A5C6LJQ2"/>
<keyword evidence="2" id="KW-1185">Reference proteome</keyword>
<protein>
    <submittedName>
        <fullName evidence="1">Uncharacterized protein</fullName>
    </submittedName>
</protein>
<reference evidence="1 2" key="1">
    <citation type="submission" date="2019-08" db="EMBL/GenBank/DDBJ databases">
        <title>Whole genome sequencing of chitin degrading bacteria Chitinophaga pinensis YS16.</title>
        <authorList>
            <person name="Singh R.P."/>
            <person name="Manchanda G."/>
            <person name="Maurya I.K."/>
            <person name="Joshi N.K."/>
            <person name="Srivastava A.K."/>
        </authorList>
    </citation>
    <scope>NUCLEOTIDE SEQUENCE [LARGE SCALE GENOMIC DNA]</scope>
    <source>
        <strain evidence="1 2">YS-16</strain>
    </source>
</reference>
<accession>A0A5C6LJQ2</accession>
<gene>
    <name evidence="1" type="ORF">FEF09_29280</name>
</gene>
<dbReference type="RefSeq" id="WP_146308361.1">
    <property type="nucleotide sequence ID" value="NZ_VOHS01000080.1"/>
</dbReference>
<name>A0A5C6LJQ2_9BACT</name>
<evidence type="ECO:0000313" key="1">
    <source>
        <dbReference type="EMBL" id="TWV90757.1"/>
    </source>
</evidence>
<evidence type="ECO:0000313" key="2">
    <source>
        <dbReference type="Proteomes" id="UP000318815"/>
    </source>
</evidence>
<dbReference type="EMBL" id="VOHS01000080">
    <property type="protein sequence ID" value="TWV90757.1"/>
    <property type="molecule type" value="Genomic_DNA"/>
</dbReference>
<comment type="caution">
    <text evidence="1">The sequence shown here is derived from an EMBL/GenBank/DDBJ whole genome shotgun (WGS) entry which is preliminary data.</text>
</comment>
<dbReference type="Proteomes" id="UP000318815">
    <property type="component" value="Unassembled WGS sequence"/>
</dbReference>
<proteinExistence type="predicted"/>
<sequence length="60" mass="6544">MVVGTNFGLTLFNGMSASIGVATPLNVKNSKHNQFLNFSLDIPIVEYLNELTNSSIEDNN</sequence>
<organism evidence="1 2">
    <name type="scientific">Chitinophaga pinensis</name>
    <dbReference type="NCBI Taxonomy" id="79329"/>
    <lineage>
        <taxon>Bacteria</taxon>
        <taxon>Pseudomonadati</taxon>
        <taxon>Bacteroidota</taxon>
        <taxon>Chitinophagia</taxon>
        <taxon>Chitinophagales</taxon>
        <taxon>Chitinophagaceae</taxon>
        <taxon>Chitinophaga</taxon>
    </lineage>
</organism>